<protein>
    <submittedName>
        <fullName evidence="2">Uncharacterized membrane protein SpoIIM, required for sporulation</fullName>
    </submittedName>
</protein>
<dbReference type="EMBL" id="FOZS01000001">
    <property type="protein sequence ID" value="SFS33437.1"/>
    <property type="molecule type" value="Genomic_DNA"/>
</dbReference>
<dbReference type="PANTHER" id="PTHR35337">
    <property type="entry name" value="SLR1478 PROTEIN"/>
    <property type="match status" value="1"/>
</dbReference>
<feature type="transmembrane region" description="Helical" evidence="1">
    <location>
        <begin position="24"/>
        <end position="45"/>
    </location>
</feature>
<evidence type="ECO:0000256" key="1">
    <source>
        <dbReference type="SAM" id="Phobius"/>
    </source>
</evidence>
<dbReference type="PANTHER" id="PTHR35337:SF1">
    <property type="entry name" value="SLR1478 PROTEIN"/>
    <property type="match status" value="1"/>
</dbReference>
<keyword evidence="1" id="KW-0472">Membrane</keyword>
<feature type="transmembrane region" description="Helical" evidence="1">
    <location>
        <begin position="254"/>
        <end position="276"/>
    </location>
</feature>
<keyword evidence="1" id="KW-1133">Transmembrane helix</keyword>
<dbReference type="Pfam" id="PF01944">
    <property type="entry name" value="SpoIIM"/>
    <property type="match status" value="1"/>
</dbReference>
<accession>A0A1I6NZQ7</accession>
<keyword evidence="3" id="KW-1185">Reference proteome</keyword>
<evidence type="ECO:0000313" key="2">
    <source>
        <dbReference type="EMBL" id="SFS33437.1"/>
    </source>
</evidence>
<organism evidence="2 3">
    <name type="scientific">Halostagnicola kamekurae</name>
    <dbReference type="NCBI Taxonomy" id="619731"/>
    <lineage>
        <taxon>Archaea</taxon>
        <taxon>Methanobacteriati</taxon>
        <taxon>Methanobacteriota</taxon>
        <taxon>Stenosarchaea group</taxon>
        <taxon>Halobacteria</taxon>
        <taxon>Halobacteriales</taxon>
        <taxon>Natrialbaceae</taxon>
        <taxon>Halostagnicola</taxon>
    </lineage>
</organism>
<proteinExistence type="predicted"/>
<dbReference type="InterPro" id="IPR002798">
    <property type="entry name" value="SpoIIM-like"/>
</dbReference>
<dbReference type="AlphaFoldDB" id="A0A1I6NZQ7"/>
<sequence>MNGPERDDGGDGRHPSSQHAVRNWSALLSILALASFLSAGTAFVVSDAADAAAGATLLGLGLIGAALVTSAKAPTVAHRLSAAWAEHRRYVWFSGGLFALGIAAGVALAAAGIDLTELFLELIMEELEGGELEGAEIDPAGLGGGGGVALETSATFFIFKNTPPFLASILGALTLGVFTFFVMTFNGLLIGNIAVAIGGEVGYGLILALLVPHGIFELTALFVGAGVGFRFVYRAGQRVLGTHEALFTKSYLARTALLVVFAWLMLVVAAFVEAYLTIPVAELLFPTQAA</sequence>
<feature type="transmembrane region" description="Helical" evidence="1">
    <location>
        <begin position="215"/>
        <end position="233"/>
    </location>
</feature>
<dbReference type="Proteomes" id="UP000199199">
    <property type="component" value="Unassembled WGS sequence"/>
</dbReference>
<feature type="transmembrane region" description="Helical" evidence="1">
    <location>
        <begin position="90"/>
        <end position="113"/>
    </location>
</feature>
<dbReference type="OrthoDB" id="86288at2157"/>
<gene>
    <name evidence="2" type="ORF">SAMN04488556_0230</name>
</gene>
<feature type="transmembrane region" description="Helical" evidence="1">
    <location>
        <begin position="165"/>
        <end position="182"/>
    </location>
</feature>
<feature type="transmembrane region" description="Helical" evidence="1">
    <location>
        <begin position="51"/>
        <end position="69"/>
    </location>
</feature>
<dbReference type="RefSeq" id="WP_092903497.1">
    <property type="nucleotide sequence ID" value="NZ_FOZS01000001.1"/>
</dbReference>
<reference evidence="3" key="1">
    <citation type="submission" date="2016-10" db="EMBL/GenBank/DDBJ databases">
        <authorList>
            <person name="Varghese N."/>
            <person name="Submissions S."/>
        </authorList>
    </citation>
    <scope>NUCLEOTIDE SEQUENCE [LARGE SCALE GENOMIC DNA]</scope>
    <source>
        <strain evidence="3">DSM 22427</strain>
    </source>
</reference>
<keyword evidence="1" id="KW-0812">Transmembrane</keyword>
<evidence type="ECO:0000313" key="3">
    <source>
        <dbReference type="Proteomes" id="UP000199199"/>
    </source>
</evidence>
<name>A0A1I6NZQ7_9EURY</name>
<feature type="transmembrane region" description="Helical" evidence="1">
    <location>
        <begin position="189"/>
        <end position="209"/>
    </location>
</feature>